<evidence type="ECO:0000313" key="7">
    <source>
        <dbReference type="Proteomes" id="UP000593567"/>
    </source>
</evidence>
<comment type="similarity">
    <text evidence="4">Belongs to the WD repeat PAAF1/RPN14 family.</text>
</comment>
<comment type="caution">
    <text evidence="6">The sequence shown here is derived from an EMBL/GenBank/DDBJ whole genome shotgun (WGS) entry which is preliminary data.</text>
</comment>
<organism evidence="6 7">
    <name type="scientific">Bugula neritina</name>
    <name type="common">Brown bryozoan</name>
    <name type="synonym">Sertularia neritina</name>
    <dbReference type="NCBI Taxonomy" id="10212"/>
    <lineage>
        <taxon>Eukaryota</taxon>
        <taxon>Metazoa</taxon>
        <taxon>Spiralia</taxon>
        <taxon>Lophotrochozoa</taxon>
        <taxon>Bryozoa</taxon>
        <taxon>Gymnolaemata</taxon>
        <taxon>Cheilostomatida</taxon>
        <taxon>Flustrina</taxon>
        <taxon>Buguloidea</taxon>
        <taxon>Bugulidae</taxon>
        <taxon>Bugula</taxon>
    </lineage>
</organism>
<proteinExistence type="inferred from homology"/>
<dbReference type="InterPro" id="IPR001680">
    <property type="entry name" value="WD40_rpt"/>
</dbReference>
<dbReference type="PROSITE" id="PS50082">
    <property type="entry name" value="WD_REPEATS_2"/>
    <property type="match status" value="2"/>
</dbReference>
<keyword evidence="1 5" id="KW-0853">WD repeat</keyword>
<dbReference type="PANTHER" id="PTHR19857">
    <property type="entry name" value="MITOCHONDRIAL DIVISION PROTEIN 1-RELATED"/>
    <property type="match status" value="1"/>
</dbReference>
<protein>
    <submittedName>
        <fullName evidence="6">PAAF1</fullName>
    </submittedName>
</protein>
<dbReference type="SUPFAM" id="SSF50978">
    <property type="entry name" value="WD40 repeat-like"/>
    <property type="match status" value="1"/>
</dbReference>
<reference evidence="6" key="1">
    <citation type="submission" date="2020-06" db="EMBL/GenBank/DDBJ databases">
        <title>Draft genome of Bugula neritina, a colonial animal packing powerful symbionts and potential medicines.</title>
        <authorList>
            <person name="Rayko M."/>
        </authorList>
    </citation>
    <scope>NUCLEOTIDE SEQUENCE [LARGE SCALE GENOMIC DNA]</scope>
    <source>
        <strain evidence="6">Kwan_BN1</strain>
    </source>
</reference>
<dbReference type="PROSITE" id="PS00678">
    <property type="entry name" value="WD_REPEATS_1"/>
    <property type="match status" value="1"/>
</dbReference>
<evidence type="ECO:0000256" key="1">
    <source>
        <dbReference type="ARBA" id="ARBA00022574"/>
    </source>
</evidence>
<sequence>MSKGRVIVQCDWNQVYREGDGKFWICYKCLGEASVYSNILCSRDVDGQVRLHPEDDSFKVTYHSQNKLKISYVSEHSQSLSVTFRSASREFTPHGKIKKVTCLDVTNGGLGLSCAENSTTLKIWETSNGTVRRELSGHVGDIFTAKFFPSGLVVLSAGADTQLKVWSAETGACAATISGHKAGVLEVDFVERGRNVVSCSRDGTAKLWDVSQQQCIHTYSTSSGLGVINSFSLHDTQAIDLGPTSGCSNEEVGTEGKILLLALESGKLQAFGLNTKQQLFEVSPTQVGAINCVKFVTGNSFVFGSENGVVGVYDLRNLSEPLKLDQECRSSIKCVKPFGQGFFYATADGSSVYVDETLSLSYEHTGADCDPVYQVAHSNNDVYTSCRDGAIRVYPL</sequence>
<dbReference type="OrthoDB" id="27537at2759"/>
<dbReference type="SMART" id="SM00320">
    <property type="entry name" value="WD40"/>
    <property type="match status" value="5"/>
</dbReference>
<evidence type="ECO:0000256" key="5">
    <source>
        <dbReference type="PROSITE-ProRule" id="PRU00221"/>
    </source>
</evidence>
<dbReference type="Pfam" id="PF00400">
    <property type="entry name" value="WD40"/>
    <property type="match status" value="2"/>
</dbReference>
<name>A0A7J7K557_BUGNE</name>
<feature type="repeat" description="WD" evidence="5">
    <location>
        <begin position="135"/>
        <end position="176"/>
    </location>
</feature>
<evidence type="ECO:0000256" key="4">
    <source>
        <dbReference type="ARBA" id="ARBA00038321"/>
    </source>
</evidence>
<dbReference type="GO" id="GO:0000502">
    <property type="term" value="C:proteasome complex"/>
    <property type="evidence" value="ECO:0007669"/>
    <property type="project" value="UniProtKB-KW"/>
</dbReference>
<dbReference type="InterPro" id="IPR019775">
    <property type="entry name" value="WD40_repeat_CS"/>
</dbReference>
<keyword evidence="7" id="KW-1185">Reference proteome</keyword>
<dbReference type="EMBL" id="VXIV02001458">
    <property type="protein sequence ID" value="KAF6033074.1"/>
    <property type="molecule type" value="Genomic_DNA"/>
</dbReference>
<accession>A0A7J7K557</accession>
<evidence type="ECO:0000313" key="6">
    <source>
        <dbReference type="EMBL" id="KAF6033074.1"/>
    </source>
</evidence>
<evidence type="ECO:0000256" key="2">
    <source>
        <dbReference type="ARBA" id="ARBA00022737"/>
    </source>
</evidence>
<evidence type="ECO:0000256" key="3">
    <source>
        <dbReference type="ARBA" id="ARBA00022942"/>
    </source>
</evidence>
<dbReference type="PROSITE" id="PS50294">
    <property type="entry name" value="WD_REPEATS_REGION"/>
    <property type="match status" value="2"/>
</dbReference>
<dbReference type="InterPro" id="IPR036322">
    <property type="entry name" value="WD40_repeat_dom_sf"/>
</dbReference>
<keyword evidence="3" id="KW-0647">Proteasome</keyword>
<keyword evidence="2" id="KW-0677">Repeat</keyword>
<dbReference type="InterPro" id="IPR015943">
    <property type="entry name" value="WD40/YVTN_repeat-like_dom_sf"/>
</dbReference>
<dbReference type="Gene3D" id="2.130.10.10">
    <property type="entry name" value="YVTN repeat-like/Quinoprotein amine dehydrogenase"/>
    <property type="match status" value="2"/>
</dbReference>
<dbReference type="PANTHER" id="PTHR19857:SF19">
    <property type="entry name" value="26S PROTEASOME REGULATORY SUBUNIT RPN14"/>
    <property type="match status" value="1"/>
</dbReference>
<dbReference type="Proteomes" id="UP000593567">
    <property type="component" value="Unassembled WGS sequence"/>
</dbReference>
<dbReference type="AlphaFoldDB" id="A0A7J7K557"/>
<feature type="repeat" description="WD" evidence="5">
    <location>
        <begin position="177"/>
        <end position="218"/>
    </location>
</feature>
<gene>
    <name evidence="6" type="ORF">EB796_008655</name>
</gene>
<dbReference type="InterPro" id="IPR051179">
    <property type="entry name" value="WD_repeat_multifunction"/>
</dbReference>